<feature type="region of interest" description="Disordered" evidence="1">
    <location>
        <begin position="127"/>
        <end position="225"/>
    </location>
</feature>
<dbReference type="GeneID" id="106178552"/>
<feature type="region of interest" description="Disordered" evidence="1">
    <location>
        <begin position="63"/>
        <end position="85"/>
    </location>
</feature>
<protein>
    <submittedName>
        <fullName evidence="3 4 5 6">Cell division cycle-associated protein 3</fullName>
    </submittedName>
</protein>
<dbReference type="KEGG" id="lak:106158907"/>
<dbReference type="RefSeq" id="XP_013417348.1">
    <property type="nucleotide sequence ID" value="XM_013561894.1"/>
</dbReference>
<proteinExistence type="predicted"/>
<dbReference type="RefSeq" id="XP_013417264.1">
    <property type="nucleotide sequence ID" value="XM_013561810.1"/>
</dbReference>
<dbReference type="RefSeq" id="XP_013390490.1">
    <property type="nucleotide sequence ID" value="XM_013535036.2"/>
</dbReference>
<name>A0A1S3HWV4_LINAN</name>
<dbReference type="AlphaFoldDB" id="A0A1S3HWV4"/>
<dbReference type="OrthoDB" id="6337960at2759"/>
<evidence type="ECO:0000313" key="6">
    <source>
        <dbReference type="RefSeq" id="XP_013417348.1"/>
    </source>
</evidence>
<dbReference type="PANTHER" id="PTHR34756">
    <property type="entry name" value="CELL DIVISION CYCLE-ASSOCIATED PROTEIN 3"/>
    <property type="match status" value="1"/>
</dbReference>
<dbReference type="GO" id="GO:0051301">
    <property type="term" value="P:cell division"/>
    <property type="evidence" value="ECO:0007669"/>
    <property type="project" value="UniProtKB-KW"/>
</dbReference>
<dbReference type="InterPro" id="IPR038832">
    <property type="entry name" value="CDCA3"/>
</dbReference>
<evidence type="ECO:0000256" key="1">
    <source>
        <dbReference type="SAM" id="MobiDB-lite"/>
    </source>
</evidence>
<feature type="compositionally biased region" description="Polar residues" evidence="1">
    <location>
        <begin position="155"/>
        <end position="183"/>
    </location>
</feature>
<keyword evidence="2" id="KW-1185">Reference proteome</keyword>
<evidence type="ECO:0000313" key="3">
    <source>
        <dbReference type="RefSeq" id="XP_013390490.1"/>
    </source>
</evidence>
<feature type="region of interest" description="Disordered" evidence="1">
    <location>
        <begin position="1"/>
        <end position="25"/>
    </location>
</feature>
<evidence type="ECO:0000313" key="2">
    <source>
        <dbReference type="Proteomes" id="UP000085678"/>
    </source>
</evidence>
<sequence>MGSVNSQEFIEILNEDEDQVSPASAVPQRVLRMDPRSPTVGINRTPIQVEKTPDADLNHVAKTPQQEKSLPSHLDPRSPTTHITRTPLQLEKVKLAQADPRSPTVGICRTPLVMDKAEVFPVEDGDTPLSTLNLDDSGLDLPPLELPPDETDSDNVTTLLLNRSASEPDLTSTLPAKTNSGPNSDKKVKPLSARKLKKRSKPKSLFPLDSSTPPRSPLAFIDSSSPRVIMQKKQLSKFGLHRHGSQALGKYQPIVDKENLQSETNK</sequence>
<feature type="region of interest" description="Disordered" evidence="1">
    <location>
        <begin position="239"/>
        <end position="266"/>
    </location>
</feature>
<keyword evidence="3 4" id="KW-0132">Cell division</keyword>
<dbReference type="KEGG" id="lak:106178552"/>
<feature type="compositionally biased region" description="Low complexity" evidence="1">
    <location>
        <begin position="132"/>
        <end position="143"/>
    </location>
</feature>
<organism evidence="4">
    <name type="scientific">Lingula anatina</name>
    <name type="common">Brachiopod</name>
    <name type="synonym">Lingula unguis</name>
    <dbReference type="NCBI Taxonomy" id="7574"/>
    <lineage>
        <taxon>Eukaryota</taxon>
        <taxon>Metazoa</taxon>
        <taxon>Spiralia</taxon>
        <taxon>Lophotrochozoa</taxon>
        <taxon>Brachiopoda</taxon>
        <taxon>Linguliformea</taxon>
        <taxon>Lingulata</taxon>
        <taxon>Lingulida</taxon>
        <taxon>Linguloidea</taxon>
        <taxon>Lingulidae</taxon>
        <taxon>Lingula</taxon>
    </lineage>
</organism>
<dbReference type="RefSeq" id="XP_013390498.1">
    <property type="nucleotide sequence ID" value="XM_013535044.2"/>
</dbReference>
<accession>A0A1S3HWV4</accession>
<dbReference type="PANTHER" id="PTHR34756:SF1">
    <property type="entry name" value="CELL DIVISION CYCLE-ASSOCIATED PROTEIN 3"/>
    <property type="match status" value="1"/>
</dbReference>
<keyword evidence="3 4" id="KW-0131">Cell cycle</keyword>
<dbReference type="GeneID" id="106158907"/>
<evidence type="ECO:0000313" key="5">
    <source>
        <dbReference type="RefSeq" id="XP_013417264.1"/>
    </source>
</evidence>
<evidence type="ECO:0000313" key="4">
    <source>
        <dbReference type="RefSeq" id="XP_013390498.1"/>
    </source>
</evidence>
<reference evidence="3 4" key="1">
    <citation type="submission" date="2023-09" db="UniProtKB">
        <authorList>
            <consortium name="RefSeq"/>
        </authorList>
    </citation>
    <scope>IDENTIFICATION</scope>
    <source>
        <tissue evidence="3 4">Gonads</tissue>
    </source>
</reference>
<dbReference type="OMA" id="HTEEHEV"/>
<feature type="compositionally biased region" description="Basic and acidic residues" evidence="1">
    <location>
        <begin position="255"/>
        <end position="266"/>
    </location>
</feature>
<feature type="compositionally biased region" description="Basic residues" evidence="1">
    <location>
        <begin position="192"/>
        <end position="202"/>
    </location>
</feature>
<dbReference type="Proteomes" id="UP000085678">
    <property type="component" value="Unplaced"/>
</dbReference>
<gene>
    <name evidence="3 4" type="primary">LOC106158907</name>
    <name evidence="5 6" type="synonym">LOC106178552</name>
</gene>